<dbReference type="InterPro" id="IPR002048">
    <property type="entry name" value="EF_hand_dom"/>
</dbReference>
<feature type="compositionally biased region" description="Low complexity" evidence="6">
    <location>
        <begin position="1"/>
        <end position="10"/>
    </location>
</feature>
<dbReference type="PROSITE" id="PS50222">
    <property type="entry name" value="EF_HAND_2"/>
    <property type="match status" value="2"/>
</dbReference>
<dbReference type="SUPFAM" id="SSF47473">
    <property type="entry name" value="EF-hand"/>
    <property type="match status" value="2"/>
</dbReference>
<feature type="domain" description="EF-hand" evidence="7">
    <location>
        <begin position="330"/>
        <end position="356"/>
    </location>
</feature>
<feature type="domain" description="EF-hand" evidence="7">
    <location>
        <begin position="432"/>
        <end position="467"/>
    </location>
</feature>
<evidence type="ECO:0000256" key="1">
    <source>
        <dbReference type="ARBA" id="ARBA00020786"/>
    </source>
</evidence>
<feature type="compositionally biased region" description="Basic and acidic residues" evidence="6">
    <location>
        <begin position="11"/>
        <end position="27"/>
    </location>
</feature>
<feature type="compositionally biased region" description="Basic residues" evidence="6">
    <location>
        <begin position="31"/>
        <end position="40"/>
    </location>
</feature>
<protein>
    <recommendedName>
        <fullName evidence="1">Calmodulin</fullName>
    </recommendedName>
</protein>
<evidence type="ECO:0000256" key="2">
    <source>
        <dbReference type="ARBA" id="ARBA00022723"/>
    </source>
</evidence>
<organism evidence="8 9">
    <name type="scientific">Symbiodinium natans</name>
    <dbReference type="NCBI Taxonomy" id="878477"/>
    <lineage>
        <taxon>Eukaryota</taxon>
        <taxon>Sar</taxon>
        <taxon>Alveolata</taxon>
        <taxon>Dinophyceae</taxon>
        <taxon>Suessiales</taxon>
        <taxon>Symbiodiniaceae</taxon>
        <taxon>Symbiodinium</taxon>
    </lineage>
</organism>
<dbReference type="InterPro" id="IPR050230">
    <property type="entry name" value="CALM/Myosin/TropC-like"/>
</dbReference>
<dbReference type="OrthoDB" id="422197at2759"/>
<dbReference type="EMBL" id="CAJNDS010001254">
    <property type="protein sequence ID" value="CAE7253457.1"/>
    <property type="molecule type" value="Genomic_DNA"/>
</dbReference>
<gene>
    <name evidence="8" type="primary">CML13</name>
    <name evidence="8" type="ORF">SNAT2548_LOCUS12744</name>
</gene>
<evidence type="ECO:0000256" key="3">
    <source>
        <dbReference type="ARBA" id="ARBA00022737"/>
    </source>
</evidence>
<comment type="caution">
    <text evidence="8">The sequence shown here is derived from an EMBL/GenBank/DDBJ whole genome shotgun (WGS) entry which is preliminary data.</text>
</comment>
<dbReference type="AlphaFoldDB" id="A0A812M1A5"/>
<evidence type="ECO:0000259" key="7">
    <source>
        <dbReference type="PROSITE" id="PS50222"/>
    </source>
</evidence>
<dbReference type="SMART" id="SM00054">
    <property type="entry name" value="EFh"/>
    <property type="match status" value="3"/>
</dbReference>
<evidence type="ECO:0000256" key="4">
    <source>
        <dbReference type="ARBA" id="ARBA00022837"/>
    </source>
</evidence>
<proteinExistence type="predicted"/>
<keyword evidence="2" id="KW-0479">Metal-binding</keyword>
<evidence type="ECO:0000313" key="9">
    <source>
        <dbReference type="Proteomes" id="UP000604046"/>
    </source>
</evidence>
<dbReference type="InterPro" id="IPR011992">
    <property type="entry name" value="EF-hand-dom_pair"/>
</dbReference>
<dbReference type="PROSITE" id="PS00018">
    <property type="entry name" value="EF_HAND_1"/>
    <property type="match status" value="2"/>
</dbReference>
<dbReference type="GO" id="GO:0005509">
    <property type="term" value="F:calcium ion binding"/>
    <property type="evidence" value="ECO:0007669"/>
    <property type="project" value="InterPro"/>
</dbReference>
<keyword evidence="3" id="KW-0677">Repeat</keyword>
<feature type="region of interest" description="Disordered" evidence="6">
    <location>
        <begin position="1"/>
        <end position="40"/>
    </location>
</feature>
<reference evidence="8" key="1">
    <citation type="submission" date="2021-02" db="EMBL/GenBank/DDBJ databases">
        <authorList>
            <person name="Dougan E. K."/>
            <person name="Rhodes N."/>
            <person name="Thang M."/>
            <person name="Chan C."/>
        </authorList>
    </citation>
    <scope>NUCLEOTIDE SEQUENCE</scope>
</reference>
<accession>A0A812M1A5</accession>
<evidence type="ECO:0000256" key="5">
    <source>
        <dbReference type="ARBA" id="ARBA00022990"/>
    </source>
</evidence>
<dbReference type="InterPro" id="IPR018247">
    <property type="entry name" value="EF_Hand_1_Ca_BS"/>
</dbReference>
<keyword evidence="9" id="KW-1185">Reference proteome</keyword>
<keyword evidence="5" id="KW-0007">Acetylation</keyword>
<dbReference type="Gene3D" id="1.10.238.10">
    <property type="entry name" value="EF-hand"/>
    <property type="match status" value="2"/>
</dbReference>
<evidence type="ECO:0000313" key="8">
    <source>
        <dbReference type="EMBL" id="CAE7253457.1"/>
    </source>
</evidence>
<sequence>MAQAAKLRALALDKAESRKKPEKERKPSSGHGRKKGKKRTVTMHFQGQDDAKSLPAASWDKVGSLCASVQEALDRFYSASGFIPEHEIKRMRICFQRFSSEDNDLYRGQVHEVLTHLCYVPVSEDKATAIAKDTNEFSTLDFQDFCDFVERYTQYEREVVRVKLEEWTAREKEEDDEADAIAEVRGFLKSLGIICLKDTAQEVIELGGMSGRTCSRPEELLRCLSAYRALEGFTKAEIDRIHAIFLTLEAEPQPKTAADMRSERHIKASQLCDGLLKIAGLYCADHLRELLDKMEETIEGEKITPFLFYEFLVCARRLRDAMLTAGAEEFDNLDADEDGIVEANELRELCKPLGFTLSAAEWDELVEELNLGDEDVEFQDAWDFLQSVQAKNGFTASEQQELIEAFGRFSTVSGELENLKVKDLLTYLGFETTVDDVQDMVSRVDFNGSKTMDQNEFLRLMRLQREITIASYTAAYSRNRLFAHGGAPPEEIERVLALAKLHPNVHIMAQALEVVEESGDYDHSTQSLQFEGFLKVADYCRKTIPVYNRRHAHFQLNQIDELRKSFNSQDMESKGFISIGSFLGLLADTTLAVNTVAGRARMYEQLERAREAALEAGVNKEEVGNPNSPRVRFLPMVHFVHETVKNHEDAVFEREDAALKEVTFSKEEVQQFRDLFAQLVKQHEAEVAASAAARERPAGRRLSAVQAAQVLAEAEEALREQQQKELTLGSAIKRLTKVDRVPAADIIKMVSLMGIQATGPIRQQLFERCMHFSDKPEQGVDFPGFLQLMQWMVGTNFGNILAAAEQTVKSEGLRSDASRASMAAGVIGQSSKFGHMDVVNVRSRKYLG</sequence>
<dbReference type="PANTHER" id="PTHR23048">
    <property type="entry name" value="MYOSIN LIGHT CHAIN 1, 3"/>
    <property type="match status" value="1"/>
</dbReference>
<keyword evidence="4" id="KW-0106">Calcium</keyword>
<dbReference type="PANTHER" id="PTHR23048:SF0">
    <property type="entry name" value="CALMODULIN LIKE 3"/>
    <property type="match status" value="1"/>
</dbReference>
<evidence type="ECO:0000256" key="6">
    <source>
        <dbReference type="SAM" id="MobiDB-lite"/>
    </source>
</evidence>
<dbReference type="GO" id="GO:0016460">
    <property type="term" value="C:myosin II complex"/>
    <property type="evidence" value="ECO:0007669"/>
    <property type="project" value="TreeGrafter"/>
</dbReference>
<dbReference type="Proteomes" id="UP000604046">
    <property type="component" value="Unassembled WGS sequence"/>
</dbReference>
<name>A0A812M1A5_9DINO</name>